<evidence type="ECO:0000313" key="1">
    <source>
        <dbReference type="EMBL" id="CAH1243839.1"/>
    </source>
</evidence>
<protein>
    <submittedName>
        <fullName evidence="1">Hypp7151 protein</fullName>
    </submittedName>
</protein>
<organism evidence="1 2">
    <name type="scientific">Branchiostoma lanceolatum</name>
    <name type="common">Common lancelet</name>
    <name type="synonym">Amphioxus lanceolatum</name>
    <dbReference type="NCBI Taxonomy" id="7740"/>
    <lineage>
        <taxon>Eukaryota</taxon>
        <taxon>Metazoa</taxon>
        <taxon>Chordata</taxon>
        <taxon>Cephalochordata</taxon>
        <taxon>Leptocardii</taxon>
        <taxon>Amphioxiformes</taxon>
        <taxon>Branchiostomatidae</taxon>
        <taxon>Branchiostoma</taxon>
    </lineage>
</organism>
<sequence>MCVEVQVVTPVRPWARYLPNRTGSRDRLSSAGTGTDNRRLTRLASYDQGFPPTDNSVQLLRATPSDIVVDWQACYGP</sequence>
<dbReference type="EMBL" id="OV696698">
    <property type="protein sequence ID" value="CAH1243839.1"/>
    <property type="molecule type" value="Genomic_DNA"/>
</dbReference>
<reference evidence="1" key="1">
    <citation type="submission" date="2022-01" db="EMBL/GenBank/DDBJ databases">
        <authorList>
            <person name="Braso-Vives M."/>
        </authorList>
    </citation>
    <scope>NUCLEOTIDE SEQUENCE</scope>
</reference>
<dbReference type="Proteomes" id="UP000838412">
    <property type="component" value="Chromosome 13"/>
</dbReference>
<dbReference type="AlphaFoldDB" id="A0A8K0E816"/>
<proteinExistence type="predicted"/>
<evidence type="ECO:0000313" key="2">
    <source>
        <dbReference type="Proteomes" id="UP000838412"/>
    </source>
</evidence>
<accession>A0A8K0E816</accession>
<gene>
    <name evidence="1" type="primary">Hypp7151</name>
    <name evidence="1" type="ORF">BLAG_LOCUS6661</name>
</gene>
<name>A0A8K0E816_BRALA</name>
<keyword evidence="2" id="KW-1185">Reference proteome</keyword>